<sequence>MAITDEESKENKPITSTPLPNGEDSKVILMLHFSSPTKSTEKTPSKTSPKKRNSGHENTSAETEKVLINKTELDNVVYKNAKSLRTIGLEALLDLHAQLSQVVSSYATKLDRTKLPQDLNTIVTRYLQYAKK</sequence>
<evidence type="ECO:0000313" key="3">
    <source>
        <dbReference type="Proteomes" id="UP000814243"/>
    </source>
</evidence>
<dbReference type="Proteomes" id="UP000814243">
    <property type="component" value="Unassembled WGS sequence"/>
</dbReference>
<protein>
    <submittedName>
        <fullName evidence="2">Uncharacterized protein</fullName>
    </submittedName>
</protein>
<accession>A0A922MLT9</accession>
<dbReference type="AlphaFoldDB" id="A0A922MLT9"/>
<organism evidence="2 3">
    <name type="scientific">Spodoptera exigua</name>
    <name type="common">Beet armyworm</name>
    <name type="synonym">Noctua fulgens</name>
    <dbReference type="NCBI Taxonomy" id="7107"/>
    <lineage>
        <taxon>Eukaryota</taxon>
        <taxon>Metazoa</taxon>
        <taxon>Ecdysozoa</taxon>
        <taxon>Arthropoda</taxon>
        <taxon>Hexapoda</taxon>
        <taxon>Insecta</taxon>
        <taxon>Pterygota</taxon>
        <taxon>Neoptera</taxon>
        <taxon>Endopterygota</taxon>
        <taxon>Lepidoptera</taxon>
        <taxon>Glossata</taxon>
        <taxon>Ditrysia</taxon>
        <taxon>Noctuoidea</taxon>
        <taxon>Noctuidae</taxon>
        <taxon>Amphipyrinae</taxon>
        <taxon>Spodoptera</taxon>
    </lineage>
</organism>
<gene>
    <name evidence="2" type="ORF">HF086_010032</name>
</gene>
<evidence type="ECO:0000256" key="1">
    <source>
        <dbReference type="SAM" id="MobiDB-lite"/>
    </source>
</evidence>
<feature type="region of interest" description="Disordered" evidence="1">
    <location>
        <begin position="1"/>
        <end position="65"/>
    </location>
</feature>
<evidence type="ECO:0000313" key="2">
    <source>
        <dbReference type="EMBL" id="KAH9639625.1"/>
    </source>
</evidence>
<reference evidence="2" key="1">
    <citation type="journal article" date="2021" name="G3 (Bethesda)">
        <title>Genome and transcriptome analysis of the beet armyworm Spodoptera exigua reveals targets for pest control. .</title>
        <authorList>
            <person name="Simon S."/>
            <person name="Breeschoten T."/>
            <person name="Jansen H.J."/>
            <person name="Dirks R.P."/>
            <person name="Schranz M.E."/>
            <person name="Ros V.I.D."/>
        </authorList>
    </citation>
    <scope>NUCLEOTIDE SEQUENCE</scope>
    <source>
        <strain evidence="2">TB_SE_WUR_2020</strain>
    </source>
</reference>
<name>A0A922MLT9_SPOEX</name>
<dbReference type="EMBL" id="JACEFF010000322">
    <property type="protein sequence ID" value="KAH9639625.1"/>
    <property type="molecule type" value="Genomic_DNA"/>
</dbReference>
<comment type="caution">
    <text evidence="2">The sequence shown here is derived from an EMBL/GenBank/DDBJ whole genome shotgun (WGS) entry which is preliminary data.</text>
</comment>
<proteinExistence type="predicted"/>